<dbReference type="Proteomes" id="UP000499080">
    <property type="component" value="Unassembled WGS sequence"/>
</dbReference>
<reference evidence="2 3" key="1">
    <citation type="journal article" date="2019" name="Sci. Rep.">
        <title>Orb-weaving spider Araneus ventricosus genome elucidates the spidroin gene catalogue.</title>
        <authorList>
            <person name="Kono N."/>
            <person name="Nakamura H."/>
            <person name="Ohtoshi R."/>
            <person name="Moran D.A.P."/>
            <person name="Shinohara A."/>
            <person name="Yoshida Y."/>
            <person name="Fujiwara M."/>
            <person name="Mori M."/>
            <person name="Tomita M."/>
            <person name="Arakawa K."/>
        </authorList>
    </citation>
    <scope>NUCLEOTIDE SEQUENCE [LARGE SCALE GENOMIC DNA]</scope>
</reference>
<evidence type="ECO:0000313" key="2">
    <source>
        <dbReference type="EMBL" id="GBN73434.1"/>
    </source>
</evidence>
<protein>
    <submittedName>
        <fullName evidence="2">Uncharacterized protein</fullName>
    </submittedName>
</protein>
<feature type="compositionally biased region" description="Basic and acidic residues" evidence="1">
    <location>
        <begin position="17"/>
        <end position="28"/>
    </location>
</feature>
<gene>
    <name evidence="2" type="ORF">AVEN_175871_1</name>
</gene>
<dbReference type="AlphaFoldDB" id="A0A4Y2RCD8"/>
<name>A0A4Y2RCD8_ARAVE</name>
<evidence type="ECO:0000256" key="1">
    <source>
        <dbReference type="SAM" id="MobiDB-lite"/>
    </source>
</evidence>
<sequence>MTRLFCEEDESLSNSSHSEKVSTETLEEKSLTTYEKLEKAIHPKKKLLHCSTSKRSSLRKIVNQELQFFDSTENGSSSNIKLGEALKKISPTSAKGERIF</sequence>
<feature type="region of interest" description="Disordered" evidence="1">
    <location>
        <begin position="1"/>
        <end position="28"/>
    </location>
</feature>
<proteinExistence type="predicted"/>
<dbReference type="EMBL" id="BGPR01016551">
    <property type="protein sequence ID" value="GBN73434.1"/>
    <property type="molecule type" value="Genomic_DNA"/>
</dbReference>
<evidence type="ECO:0000313" key="3">
    <source>
        <dbReference type="Proteomes" id="UP000499080"/>
    </source>
</evidence>
<comment type="caution">
    <text evidence="2">The sequence shown here is derived from an EMBL/GenBank/DDBJ whole genome shotgun (WGS) entry which is preliminary data.</text>
</comment>
<organism evidence="2 3">
    <name type="scientific">Araneus ventricosus</name>
    <name type="common">Orbweaver spider</name>
    <name type="synonym">Epeira ventricosa</name>
    <dbReference type="NCBI Taxonomy" id="182803"/>
    <lineage>
        <taxon>Eukaryota</taxon>
        <taxon>Metazoa</taxon>
        <taxon>Ecdysozoa</taxon>
        <taxon>Arthropoda</taxon>
        <taxon>Chelicerata</taxon>
        <taxon>Arachnida</taxon>
        <taxon>Araneae</taxon>
        <taxon>Araneomorphae</taxon>
        <taxon>Entelegynae</taxon>
        <taxon>Araneoidea</taxon>
        <taxon>Araneidae</taxon>
        <taxon>Araneus</taxon>
    </lineage>
</organism>
<accession>A0A4Y2RCD8</accession>
<keyword evidence="3" id="KW-1185">Reference proteome</keyword>